<keyword evidence="2" id="KW-1185">Reference proteome</keyword>
<evidence type="ECO:0000313" key="1">
    <source>
        <dbReference type="EMBL" id="MCQ8181857.1"/>
    </source>
</evidence>
<sequence length="85" mass="8662">MLFIGVALIFSARGKQMAQELVVANQEVVAQQLNTAGLVLGAGLAVASMILVPALAMRLGLSASLTGALRIALMKASSQAARGLK</sequence>
<comment type="caution">
    <text evidence="1">The sequence shown here is derived from an EMBL/GenBank/DDBJ whole genome shotgun (WGS) entry which is preliminary data.</text>
</comment>
<organism evidence="1 2">
    <name type="scientific">Methylomonas aurea</name>
    <dbReference type="NCBI Taxonomy" id="2952224"/>
    <lineage>
        <taxon>Bacteria</taxon>
        <taxon>Pseudomonadati</taxon>
        <taxon>Pseudomonadota</taxon>
        <taxon>Gammaproteobacteria</taxon>
        <taxon>Methylococcales</taxon>
        <taxon>Methylococcaceae</taxon>
        <taxon>Methylomonas</taxon>
    </lineage>
</organism>
<reference evidence="1 2" key="1">
    <citation type="submission" date="2022-07" db="EMBL/GenBank/DDBJ databases">
        <title>Methylomonas rivi sp. nov., Methylomonas rosea sp. nov., Methylomonas aureus sp. nov. and Methylomonas subterranea sp. nov., four novel methanotrophs isolated from a freshwater creek and the deep terrestrial subsurface.</title>
        <authorList>
            <person name="Abin C."/>
            <person name="Sankaranarayanan K."/>
            <person name="Garner C."/>
            <person name="Sindelar R."/>
            <person name="Kotary K."/>
            <person name="Garner R."/>
            <person name="Barclay S."/>
            <person name="Lawson P."/>
            <person name="Krumholz L."/>
        </authorList>
    </citation>
    <scope>NUCLEOTIDE SEQUENCE [LARGE SCALE GENOMIC DNA]</scope>
    <source>
        <strain evidence="1 2">SURF-1</strain>
    </source>
</reference>
<dbReference type="RefSeq" id="WP_256611146.1">
    <property type="nucleotide sequence ID" value="NZ_JANIBM010000013.1"/>
</dbReference>
<protein>
    <submittedName>
        <fullName evidence="1">Uncharacterized protein</fullName>
    </submittedName>
</protein>
<accession>A0ABT1UIA3</accession>
<dbReference type="EMBL" id="JANIBM010000013">
    <property type="protein sequence ID" value="MCQ8181857.1"/>
    <property type="molecule type" value="Genomic_DNA"/>
</dbReference>
<proteinExistence type="predicted"/>
<evidence type="ECO:0000313" key="2">
    <source>
        <dbReference type="Proteomes" id="UP001524569"/>
    </source>
</evidence>
<name>A0ABT1UIA3_9GAMM</name>
<dbReference type="Proteomes" id="UP001524569">
    <property type="component" value="Unassembled WGS sequence"/>
</dbReference>
<gene>
    <name evidence="1" type="ORF">NP603_12120</name>
</gene>